<comment type="caution">
    <text evidence="2">The sequence shown here is derived from an EMBL/GenBank/DDBJ whole genome shotgun (WGS) entry which is preliminary data.</text>
</comment>
<accession>A0A1Q9F1C3</accession>
<feature type="compositionally biased region" description="Low complexity" evidence="1">
    <location>
        <begin position="298"/>
        <end position="310"/>
    </location>
</feature>
<feature type="compositionally biased region" description="Low complexity" evidence="1">
    <location>
        <begin position="720"/>
        <end position="732"/>
    </location>
</feature>
<feature type="compositionally biased region" description="Acidic residues" evidence="1">
    <location>
        <begin position="451"/>
        <end position="478"/>
    </location>
</feature>
<evidence type="ECO:0000313" key="2">
    <source>
        <dbReference type="EMBL" id="OLQ13516.1"/>
    </source>
</evidence>
<evidence type="ECO:0000256" key="1">
    <source>
        <dbReference type="SAM" id="MobiDB-lite"/>
    </source>
</evidence>
<gene>
    <name evidence="2" type="ORF">AK812_SmicGene2483</name>
</gene>
<feature type="compositionally biased region" description="Basic and acidic residues" evidence="1">
    <location>
        <begin position="358"/>
        <end position="381"/>
    </location>
</feature>
<feature type="compositionally biased region" description="Basic and acidic residues" evidence="1">
    <location>
        <begin position="316"/>
        <end position="326"/>
    </location>
</feature>
<feature type="region of interest" description="Disordered" evidence="1">
    <location>
        <begin position="69"/>
        <end position="110"/>
    </location>
</feature>
<protein>
    <submittedName>
        <fullName evidence="2">Uncharacterized protein</fullName>
    </submittedName>
</protein>
<organism evidence="2 3">
    <name type="scientific">Symbiodinium microadriaticum</name>
    <name type="common">Dinoflagellate</name>
    <name type="synonym">Zooxanthella microadriatica</name>
    <dbReference type="NCBI Taxonomy" id="2951"/>
    <lineage>
        <taxon>Eukaryota</taxon>
        <taxon>Sar</taxon>
        <taxon>Alveolata</taxon>
        <taxon>Dinophyceae</taxon>
        <taxon>Suessiales</taxon>
        <taxon>Symbiodiniaceae</taxon>
        <taxon>Symbiodinium</taxon>
    </lineage>
</organism>
<sequence length="1071" mass="117313">MALWPSGDVKSMEAESGERKEVDAFGYAWDFTSAGQCQDPRGAELVRMYDVALANFVRAGGTKECLLRQDSSDDINDPYIQDEGDSDDDAAAPAESGDVAEASASSEVAASNRVLGAPEVVEHYSVDDIGPRSLLEMLEELSVKDDELPALTPYVEGDDEMAIALASMGEATASTREDLVETTVASTREDLGETTVASSMDLGETTVASTTGDLGETTRVAPARSAAVGEDTEAAARAKARQLQLKALLAASARKLSELKRANAMKGESADSSGKLVKDNKVLGGSMDTTETVPWDGLPSSPLPLARPSSVIDLDTPEKSLVKQEGLDDLDELPPPAALAVEPVEPSLTSPEPTPKPKHSDLLYKNDLTPEKEVLTRDAQLRIKAASEGAEGKPGRGRGRGRGRGSKARKDDTKQSKKTAPKGTPKAPKATASEPQEWDDWAEWDGSAEWNNDEEWDASAEWSEEWDGSAEWNDEEWAQWEAGTWKPKKRSREPKVAAGASRSKPVGRARPGDHASIHAVDETDTFSYPHTFARRNKPPIKGSDSEKLWMGIAKSFLQEIDHTLEKGTRTEAEAIYWKYARLRWVDSGIDPRDPGFPELMEMAAQEFVVLRPTAAEVLVGDKIYEFVSCWEGEALYIYSRWANEELAFIELFAGPPGCMLWPGMSGYGILDLQLELTADNVLPGYPGSPAPTLPATESQLLADDGKAMLLQLVQAQDLAATPTPSATPASSAKLQRAPDPEPAVQHSGDRFASEQEEKLYMNRMRSKVNRMCARTSTGKLQVSEEIHKIWAQAGTARDGLVKLMADCDGHKDDFLRKVEQYKDSFNFREQATNGGFYTREDMIKKVPDGGLGFSSKYADKVIQWCRANNPDVNLRKNKYDDELEEFWVDHRTAGKQGTYEKEGLRDSTTAAGTTDSFDIAGMEGNLHKAWGPRDAAAAVDSGTKNAADSIEQYMKESVAARDKLAKFMERLDTHDAAVKVEYPRMKEIVNTLGALYDELASFQADAKITPAMSDSLFDLEIRQKEKLDKHFEAVRKQMTLAISCEVKNKTLGIDPEAQEEADQKGCFAYWG</sequence>
<feature type="compositionally biased region" description="Low complexity" evidence="1">
    <location>
        <begin position="421"/>
        <end position="432"/>
    </location>
</feature>
<feature type="region of interest" description="Disordered" evidence="1">
    <location>
        <begin position="203"/>
        <end position="226"/>
    </location>
</feature>
<feature type="compositionally biased region" description="Low complexity" evidence="1">
    <location>
        <begin position="91"/>
        <end position="110"/>
    </location>
</feature>
<dbReference type="EMBL" id="LSRX01000027">
    <property type="protein sequence ID" value="OLQ13516.1"/>
    <property type="molecule type" value="Genomic_DNA"/>
</dbReference>
<evidence type="ECO:0000313" key="3">
    <source>
        <dbReference type="Proteomes" id="UP000186817"/>
    </source>
</evidence>
<keyword evidence="3" id="KW-1185">Reference proteome</keyword>
<feature type="region of interest" description="Disordered" evidence="1">
    <location>
        <begin position="262"/>
        <end position="521"/>
    </location>
</feature>
<feature type="compositionally biased region" description="Basic residues" evidence="1">
    <location>
        <begin position="395"/>
        <end position="407"/>
    </location>
</feature>
<feature type="compositionally biased region" description="Acidic residues" evidence="1">
    <location>
        <begin position="72"/>
        <end position="90"/>
    </location>
</feature>
<dbReference type="OrthoDB" id="424300at2759"/>
<reference evidence="2 3" key="1">
    <citation type="submission" date="2016-02" db="EMBL/GenBank/DDBJ databases">
        <title>Genome analysis of coral dinoflagellate symbionts highlights evolutionary adaptations to a symbiotic lifestyle.</title>
        <authorList>
            <person name="Aranda M."/>
            <person name="Li Y."/>
            <person name="Liew Y.J."/>
            <person name="Baumgarten S."/>
            <person name="Simakov O."/>
            <person name="Wilson M."/>
            <person name="Piel J."/>
            <person name="Ashoor H."/>
            <person name="Bougouffa S."/>
            <person name="Bajic V.B."/>
            <person name="Ryu T."/>
            <person name="Ravasi T."/>
            <person name="Bayer T."/>
            <person name="Micklem G."/>
            <person name="Kim H."/>
            <person name="Bhak J."/>
            <person name="Lajeunesse T.C."/>
            <person name="Voolstra C.R."/>
        </authorList>
    </citation>
    <scope>NUCLEOTIDE SEQUENCE [LARGE SCALE GENOMIC DNA]</scope>
    <source>
        <strain evidence="2 3">CCMP2467</strain>
    </source>
</reference>
<dbReference type="AlphaFoldDB" id="A0A1Q9F1C3"/>
<feature type="compositionally biased region" description="Basic and acidic residues" evidence="1">
    <location>
        <begin position="510"/>
        <end position="521"/>
    </location>
</feature>
<dbReference type="Proteomes" id="UP000186817">
    <property type="component" value="Unassembled WGS sequence"/>
</dbReference>
<feature type="region of interest" description="Disordered" evidence="1">
    <location>
        <begin position="720"/>
        <end position="751"/>
    </location>
</feature>
<proteinExistence type="predicted"/>
<name>A0A1Q9F1C3_SYMMI</name>